<sequence length="147" mass="16085">MKSAIVLILLGLIGFCYKHMTIQPTPSMSHSLYWRSSVTPQKGDAVNFSFTHPLVLGGRSVLFLKRLACVEGDTLTVGSNGYYSCNDKVIGSGTQIVIGDTTIDNFKFNGVIPKGMGFVLGDSPDSFDSRFWGFKPLSEMTRLIPLI</sequence>
<gene>
    <name evidence="2" type="ORF">BC353_09975</name>
</gene>
<evidence type="ECO:0000313" key="3">
    <source>
        <dbReference type="Proteomes" id="UP000266701"/>
    </source>
</evidence>
<organism evidence="2 3">
    <name type="scientific">Vibrio cholerae</name>
    <dbReference type="NCBI Taxonomy" id="666"/>
    <lineage>
        <taxon>Bacteria</taxon>
        <taxon>Pseudomonadati</taxon>
        <taxon>Pseudomonadota</taxon>
        <taxon>Gammaproteobacteria</taxon>
        <taxon>Vibrionales</taxon>
        <taxon>Vibrionaceae</taxon>
        <taxon>Vibrio</taxon>
    </lineage>
</organism>
<dbReference type="AlphaFoldDB" id="A0A395U0I2"/>
<protein>
    <recommendedName>
        <fullName evidence="1">Peptidase S26 domain-containing protein</fullName>
    </recommendedName>
</protein>
<dbReference type="InterPro" id="IPR036286">
    <property type="entry name" value="LexA/Signal_pep-like_sf"/>
</dbReference>
<dbReference type="InterPro" id="IPR019533">
    <property type="entry name" value="Peptidase_S26"/>
</dbReference>
<dbReference type="Proteomes" id="UP000266701">
    <property type="component" value="Unassembled WGS sequence"/>
</dbReference>
<dbReference type="SUPFAM" id="SSF51306">
    <property type="entry name" value="LexA/Signal peptidase"/>
    <property type="match status" value="1"/>
</dbReference>
<dbReference type="GO" id="GO:0006465">
    <property type="term" value="P:signal peptide processing"/>
    <property type="evidence" value="ECO:0007669"/>
    <property type="project" value="InterPro"/>
</dbReference>
<dbReference type="GO" id="GO:0004252">
    <property type="term" value="F:serine-type endopeptidase activity"/>
    <property type="evidence" value="ECO:0007669"/>
    <property type="project" value="InterPro"/>
</dbReference>
<accession>A0A395U0I2</accession>
<dbReference type="Pfam" id="PF10502">
    <property type="entry name" value="Peptidase_S26"/>
    <property type="match status" value="1"/>
</dbReference>
<dbReference type="Gene3D" id="2.10.109.10">
    <property type="entry name" value="Umud Fragment, subunit A"/>
    <property type="match status" value="1"/>
</dbReference>
<reference evidence="2 3" key="1">
    <citation type="journal article" date="2017" name="Emerg. Infect. Dis.">
        <title>Carbapenemase VCC-1-Producing Vibrio cholerae in Coastal Waters of Germany.</title>
        <authorList>
            <person name="Hammerl J.A."/>
            <person name="Jackel C."/>
            <person name="Bortolaia V."/>
            <person name="Schwartz K."/>
            <person name="Bier N."/>
            <person name="Hendriksen R.S."/>
            <person name="Guerra B."/>
            <person name="Strauch E."/>
        </authorList>
    </citation>
    <scope>NUCLEOTIDE SEQUENCE [LARGE SCALE GENOMIC DNA]</scope>
    <source>
        <strain evidence="2 3">VN-2825</strain>
    </source>
</reference>
<comment type="caution">
    <text evidence="2">The sequence shown here is derived from an EMBL/GenBank/DDBJ whole genome shotgun (WGS) entry which is preliminary data.</text>
</comment>
<dbReference type="EMBL" id="MCBA01000067">
    <property type="protein sequence ID" value="RGP89878.1"/>
    <property type="molecule type" value="Genomic_DNA"/>
</dbReference>
<evidence type="ECO:0000313" key="2">
    <source>
        <dbReference type="EMBL" id="RGP89878.1"/>
    </source>
</evidence>
<evidence type="ECO:0000259" key="1">
    <source>
        <dbReference type="Pfam" id="PF10502"/>
    </source>
</evidence>
<dbReference type="RefSeq" id="WP_088412237.1">
    <property type="nucleotide sequence ID" value="NZ_JACTGM010000015.1"/>
</dbReference>
<feature type="domain" description="Peptidase S26" evidence="1">
    <location>
        <begin position="6"/>
        <end position="139"/>
    </location>
</feature>
<name>A0A395U0I2_VIBCL</name>
<proteinExistence type="predicted"/>